<feature type="compositionally biased region" description="Polar residues" evidence="1">
    <location>
        <begin position="138"/>
        <end position="157"/>
    </location>
</feature>
<dbReference type="PANTHER" id="PTHR22306">
    <property type="entry name" value="CHROMOSOME 7 OPEN READING FRAME 50"/>
    <property type="match status" value="1"/>
</dbReference>
<name>A0A6G1KY54_9PEZI</name>
<organism evidence="3 4">
    <name type="scientific">Teratosphaeria nubilosa</name>
    <dbReference type="NCBI Taxonomy" id="161662"/>
    <lineage>
        <taxon>Eukaryota</taxon>
        <taxon>Fungi</taxon>
        <taxon>Dikarya</taxon>
        <taxon>Ascomycota</taxon>
        <taxon>Pezizomycotina</taxon>
        <taxon>Dothideomycetes</taxon>
        <taxon>Dothideomycetidae</taxon>
        <taxon>Mycosphaerellales</taxon>
        <taxon>Teratosphaeriaceae</taxon>
        <taxon>Teratosphaeria</taxon>
    </lineage>
</organism>
<evidence type="ECO:0000313" key="4">
    <source>
        <dbReference type="Proteomes" id="UP000799436"/>
    </source>
</evidence>
<accession>A0A6G1KY54</accession>
<dbReference type="OrthoDB" id="10261563at2759"/>
<proteinExistence type="predicted"/>
<dbReference type="PANTHER" id="PTHR22306:SF2">
    <property type="entry name" value="CHROMOSOME 7 OPEN READING FRAME 50"/>
    <property type="match status" value="1"/>
</dbReference>
<keyword evidence="4" id="KW-1185">Reference proteome</keyword>
<feature type="domain" description="WKF" evidence="2">
    <location>
        <begin position="237"/>
        <end position="300"/>
    </location>
</feature>
<evidence type="ECO:0000259" key="2">
    <source>
        <dbReference type="Pfam" id="PF10180"/>
    </source>
</evidence>
<feature type="region of interest" description="Disordered" evidence="1">
    <location>
        <begin position="376"/>
        <end position="444"/>
    </location>
</feature>
<evidence type="ECO:0000256" key="1">
    <source>
        <dbReference type="SAM" id="MobiDB-lite"/>
    </source>
</evidence>
<protein>
    <recommendedName>
        <fullName evidence="2">WKF domain-containing protein</fullName>
    </recommendedName>
</protein>
<evidence type="ECO:0000313" key="3">
    <source>
        <dbReference type="EMBL" id="KAF2765603.1"/>
    </source>
</evidence>
<dbReference type="EMBL" id="ML995888">
    <property type="protein sequence ID" value="KAF2765603.1"/>
    <property type="molecule type" value="Genomic_DNA"/>
</dbReference>
<feature type="compositionally biased region" description="Low complexity" evidence="1">
    <location>
        <begin position="107"/>
        <end position="123"/>
    </location>
</feature>
<dbReference type="AlphaFoldDB" id="A0A6G1KY54"/>
<dbReference type="InterPro" id="IPR019327">
    <property type="entry name" value="WKF"/>
</dbReference>
<gene>
    <name evidence="3" type="ORF">EJ03DRAFT_330841</name>
</gene>
<reference evidence="3" key="1">
    <citation type="journal article" date="2020" name="Stud. Mycol.">
        <title>101 Dothideomycetes genomes: a test case for predicting lifestyles and emergence of pathogens.</title>
        <authorList>
            <person name="Haridas S."/>
            <person name="Albert R."/>
            <person name="Binder M."/>
            <person name="Bloem J."/>
            <person name="Labutti K."/>
            <person name="Salamov A."/>
            <person name="Andreopoulos B."/>
            <person name="Baker S."/>
            <person name="Barry K."/>
            <person name="Bills G."/>
            <person name="Bluhm B."/>
            <person name="Cannon C."/>
            <person name="Castanera R."/>
            <person name="Culley D."/>
            <person name="Daum C."/>
            <person name="Ezra D."/>
            <person name="Gonzalez J."/>
            <person name="Henrissat B."/>
            <person name="Kuo A."/>
            <person name="Liang C."/>
            <person name="Lipzen A."/>
            <person name="Lutzoni F."/>
            <person name="Magnuson J."/>
            <person name="Mondo S."/>
            <person name="Nolan M."/>
            <person name="Ohm R."/>
            <person name="Pangilinan J."/>
            <person name="Park H.-J."/>
            <person name="Ramirez L."/>
            <person name="Alfaro M."/>
            <person name="Sun H."/>
            <person name="Tritt A."/>
            <person name="Yoshinaga Y."/>
            <person name="Zwiers L.-H."/>
            <person name="Turgeon B."/>
            <person name="Goodwin S."/>
            <person name="Spatafora J."/>
            <person name="Crous P."/>
            <person name="Grigoriev I."/>
        </authorList>
    </citation>
    <scope>NUCLEOTIDE SEQUENCE</scope>
    <source>
        <strain evidence="3">CBS 116005</strain>
    </source>
</reference>
<dbReference type="Pfam" id="PF10180">
    <property type="entry name" value="WKF"/>
    <property type="match status" value="1"/>
</dbReference>
<sequence>MAAQADSNASGQHVPAWKRLGLKLKYAKDTSGQPSPLARPSNVKPIAPTQDPAASFLPQQNKRQRDESTQVPTERPNKKGRKQAEISEGESKAVARPLITGGGFGRSSVAQVQRAIASAAAPSHTRFDDDGDDEVQEETAQVKATSARSKSVSFTPDTKNEDGFSAQNLFKAWASGEQEETTHDDSAQSYGEPPSSSTKQARKGKKAKSATSRMVPKSKARGGSSPEANGALPEYVEYVRQFYSDKSMWKFNKSKQNALLKNLFNIHRISPQDDDAIIAYVGGLQGANAVQRVLDEAESVLKELLKRQGRESDIDGMESREARRLAYAAALQREIVKLKKGPGEDEGQSLEEMQREVERSRRAEAIFAELLTSDSLTTGGSDAARPAVEHETSDVLKQDSTISVGANKRKRRKARTEVSSDESSSDSSSDSSSSESSSSESEDE</sequence>
<feature type="region of interest" description="Disordered" evidence="1">
    <location>
        <begin position="27"/>
        <end position="231"/>
    </location>
</feature>
<feature type="compositionally biased region" description="Basic and acidic residues" evidence="1">
    <location>
        <begin position="387"/>
        <end position="397"/>
    </location>
</feature>
<feature type="compositionally biased region" description="Low complexity" evidence="1">
    <location>
        <begin position="425"/>
        <end position="444"/>
    </location>
</feature>
<feature type="compositionally biased region" description="Basic and acidic residues" evidence="1">
    <location>
        <begin position="82"/>
        <end position="93"/>
    </location>
</feature>
<dbReference type="Proteomes" id="UP000799436">
    <property type="component" value="Unassembled WGS sequence"/>
</dbReference>